<keyword evidence="2" id="KW-1185">Reference proteome</keyword>
<proteinExistence type="predicted"/>
<name>A0A5C3EIT0_9BASI</name>
<gene>
    <name evidence="1" type="ORF">UTRI_05969</name>
</gene>
<dbReference type="AlphaFoldDB" id="A0A5C3EIT0"/>
<evidence type="ECO:0000313" key="2">
    <source>
        <dbReference type="Proteomes" id="UP000324022"/>
    </source>
</evidence>
<protein>
    <submittedName>
        <fullName evidence="1">Uncharacterized protein</fullName>
    </submittedName>
</protein>
<dbReference type="EMBL" id="OOIN01000031">
    <property type="protein sequence ID" value="SPO30130.1"/>
    <property type="molecule type" value="Genomic_DNA"/>
</dbReference>
<evidence type="ECO:0000313" key="1">
    <source>
        <dbReference type="EMBL" id="SPO30130.1"/>
    </source>
</evidence>
<accession>A0A5C3EIT0</accession>
<organism evidence="1 2">
    <name type="scientific">Ustilago trichophora</name>
    <dbReference type="NCBI Taxonomy" id="86804"/>
    <lineage>
        <taxon>Eukaryota</taxon>
        <taxon>Fungi</taxon>
        <taxon>Dikarya</taxon>
        <taxon>Basidiomycota</taxon>
        <taxon>Ustilaginomycotina</taxon>
        <taxon>Ustilaginomycetes</taxon>
        <taxon>Ustilaginales</taxon>
        <taxon>Ustilaginaceae</taxon>
        <taxon>Ustilago</taxon>
    </lineage>
</organism>
<reference evidence="1 2" key="1">
    <citation type="submission" date="2018-03" db="EMBL/GenBank/DDBJ databases">
        <authorList>
            <person name="Guldener U."/>
        </authorList>
    </citation>
    <scope>NUCLEOTIDE SEQUENCE [LARGE SCALE GENOMIC DNA]</scope>
    <source>
        <strain evidence="1 2">NBRC100155</strain>
    </source>
</reference>
<sequence>MSDGKAVGAVLKPGLFQEARGCDPEEEEFAIVREREVLASNYITDGIKGDSDFTGANVLVEYNDVADGSRDLAHTCVFEGEVADPYRQHQPGKKKHIFVGEGEDVDEAIRSRAMSCSDQFNPKERDAGSWLDWMGVEGVAMFAEAANHDVLHQPGLLVVENEYVER</sequence>
<dbReference type="Proteomes" id="UP000324022">
    <property type="component" value="Unassembled WGS sequence"/>
</dbReference>